<name>A0A6N8IQP1_9BURK</name>
<organism evidence="1 2">
    <name type="scientific">Ramlibacter pinisoli</name>
    <dbReference type="NCBI Taxonomy" id="2682844"/>
    <lineage>
        <taxon>Bacteria</taxon>
        <taxon>Pseudomonadati</taxon>
        <taxon>Pseudomonadota</taxon>
        <taxon>Betaproteobacteria</taxon>
        <taxon>Burkholderiales</taxon>
        <taxon>Comamonadaceae</taxon>
        <taxon>Ramlibacter</taxon>
    </lineage>
</organism>
<gene>
    <name evidence="1" type="ORF">GON04_06905</name>
</gene>
<accession>A0A6N8IQP1</accession>
<dbReference type="AlphaFoldDB" id="A0A6N8IQP1"/>
<evidence type="ECO:0000313" key="1">
    <source>
        <dbReference type="EMBL" id="MVQ29167.1"/>
    </source>
</evidence>
<reference evidence="1 2" key="1">
    <citation type="submission" date="2019-12" db="EMBL/GenBank/DDBJ databases">
        <authorList>
            <person name="Huq M.A."/>
        </authorList>
    </citation>
    <scope>NUCLEOTIDE SEQUENCE [LARGE SCALE GENOMIC DNA]</scope>
    <source>
        <strain evidence="1 2">MAH-25</strain>
    </source>
</reference>
<proteinExistence type="predicted"/>
<protein>
    <submittedName>
        <fullName evidence="1">Uncharacterized protein</fullName>
    </submittedName>
</protein>
<sequence length="92" mass="10148">MEQITGPVHGYWLACYTVPSEQGHYAYAKLCIAAPDDVWEANFAVRKVGAGPCTDPAEAIRLLVERTTSRLARKAAQPSEWMILLESTPTAR</sequence>
<comment type="caution">
    <text evidence="1">The sequence shown here is derived from an EMBL/GenBank/DDBJ whole genome shotgun (WGS) entry which is preliminary data.</text>
</comment>
<evidence type="ECO:0000313" key="2">
    <source>
        <dbReference type="Proteomes" id="UP000469385"/>
    </source>
</evidence>
<keyword evidence="2" id="KW-1185">Reference proteome</keyword>
<dbReference type="RefSeq" id="WP_157397200.1">
    <property type="nucleotide sequence ID" value="NZ_WSEL01000003.1"/>
</dbReference>
<dbReference type="EMBL" id="WSEL01000003">
    <property type="protein sequence ID" value="MVQ29167.1"/>
    <property type="molecule type" value="Genomic_DNA"/>
</dbReference>
<dbReference type="Proteomes" id="UP000469385">
    <property type="component" value="Unassembled WGS sequence"/>
</dbReference>